<dbReference type="OrthoDB" id="9808891at2"/>
<comment type="similarity">
    <text evidence="3 10">Belongs to the FKBP-type PPIase family.</text>
</comment>
<dbReference type="InterPro" id="IPR046357">
    <property type="entry name" value="PPIase_dom_sf"/>
</dbReference>
<evidence type="ECO:0000256" key="4">
    <source>
        <dbReference type="ARBA" id="ARBA00022490"/>
    </source>
</evidence>
<keyword evidence="4" id="KW-0963">Cytoplasm</keyword>
<organism evidence="12 13">
    <name type="scientific">Croceicoccus pelagius</name>
    <dbReference type="NCBI Taxonomy" id="1703341"/>
    <lineage>
        <taxon>Bacteria</taxon>
        <taxon>Pseudomonadati</taxon>
        <taxon>Pseudomonadota</taxon>
        <taxon>Alphaproteobacteria</taxon>
        <taxon>Sphingomonadales</taxon>
        <taxon>Erythrobacteraceae</taxon>
        <taxon>Croceicoccus</taxon>
    </lineage>
</organism>
<accession>A0A916Y5H8</accession>
<comment type="catalytic activity">
    <reaction evidence="1 9 10">
        <text>[protein]-peptidylproline (omega=180) = [protein]-peptidylproline (omega=0)</text>
        <dbReference type="Rhea" id="RHEA:16237"/>
        <dbReference type="Rhea" id="RHEA-COMP:10747"/>
        <dbReference type="Rhea" id="RHEA-COMP:10748"/>
        <dbReference type="ChEBI" id="CHEBI:83833"/>
        <dbReference type="ChEBI" id="CHEBI:83834"/>
        <dbReference type="EC" id="5.2.1.8"/>
    </reaction>
</comment>
<dbReference type="Gene3D" id="3.10.50.40">
    <property type="match status" value="1"/>
</dbReference>
<dbReference type="InterPro" id="IPR001179">
    <property type="entry name" value="PPIase_FKBP_dom"/>
</dbReference>
<dbReference type="PROSITE" id="PS50059">
    <property type="entry name" value="FKBP_PPIASE"/>
    <property type="match status" value="1"/>
</dbReference>
<protein>
    <recommendedName>
        <fullName evidence="10">Peptidyl-prolyl cis-trans isomerase</fullName>
        <ecNumber evidence="10">5.2.1.8</ecNumber>
    </recommendedName>
</protein>
<evidence type="ECO:0000313" key="12">
    <source>
        <dbReference type="EMBL" id="GGD31659.1"/>
    </source>
</evidence>
<comment type="subcellular location">
    <subcellularLocation>
        <location evidence="2">Cytoplasm</location>
    </subcellularLocation>
</comment>
<dbReference type="EC" id="5.2.1.8" evidence="10"/>
<dbReference type="GO" id="GO:0003755">
    <property type="term" value="F:peptidyl-prolyl cis-trans isomerase activity"/>
    <property type="evidence" value="ECO:0007669"/>
    <property type="project" value="UniProtKB-UniRule"/>
</dbReference>
<evidence type="ECO:0000256" key="6">
    <source>
        <dbReference type="ARBA" id="ARBA00023186"/>
    </source>
</evidence>
<evidence type="ECO:0000256" key="2">
    <source>
        <dbReference type="ARBA" id="ARBA00004496"/>
    </source>
</evidence>
<sequence length="145" mass="15245">MNTAKHGDTVLITYTVRTDDGNVVGSTQAEGPQTLKIGADQIFPQIEAALTGMEVGGETSVKIDAENAFGPHREEMVVEIPRANLPAEPEPQPGMSLAAQQQDGQTVNLVITQVGPQSVTADGNHPLAGQDLTFDLTLAEIKEAA</sequence>
<dbReference type="PANTHER" id="PTHR47861">
    <property type="entry name" value="FKBP-TYPE PEPTIDYL-PROLYL CIS-TRANS ISOMERASE SLYD"/>
    <property type="match status" value="1"/>
</dbReference>
<comment type="function">
    <text evidence="8">Also involved in hydrogenase metallocenter assembly, probably by participating in the nickel insertion step. This function in hydrogenase biosynthesis requires chaperone activity and the presence of the metal-binding domain, but not PPIase activity.</text>
</comment>
<keyword evidence="13" id="KW-1185">Reference proteome</keyword>
<reference evidence="12 13" key="1">
    <citation type="journal article" date="2014" name="Int. J. Syst. Evol. Microbiol.">
        <title>Complete genome sequence of Corynebacterium casei LMG S-19264T (=DSM 44701T), isolated from a smear-ripened cheese.</title>
        <authorList>
            <consortium name="US DOE Joint Genome Institute (JGI-PGF)"/>
            <person name="Walter F."/>
            <person name="Albersmeier A."/>
            <person name="Kalinowski J."/>
            <person name="Ruckert C."/>
        </authorList>
    </citation>
    <scope>NUCLEOTIDE SEQUENCE [LARGE SCALE GENOMIC DNA]</scope>
    <source>
        <strain evidence="12 13">CGMCC 1.15358</strain>
    </source>
</reference>
<dbReference type="Proteomes" id="UP000598997">
    <property type="component" value="Unassembled WGS sequence"/>
</dbReference>
<dbReference type="EMBL" id="BMIO01000001">
    <property type="protein sequence ID" value="GGD31659.1"/>
    <property type="molecule type" value="Genomic_DNA"/>
</dbReference>
<keyword evidence="7 9" id="KW-0413">Isomerase</keyword>
<evidence type="ECO:0000256" key="1">
    <source>
        <dbReference type="ARBA" id="ARBA00000971"/>
    </source>
</evidence>
<evidence type="ECO:0000256" key="3">
    <source>
        <dbReference type="ARBA" id="ARBA00006577"/>
    </source>
</evidence>
<dbReference type="SUPFAM" id="SSF54534">
    <property type="entry name" value="FKBP-like"/>
    <property type="match status" value="1"/>
</dbReference>
<keyword evidence="6" id="KW-0143">Chaperone</keyword>
<dbReference type="GO" id="GO:0005737">
    <property type="term" value="C:cytoplasm"/>
    <property type="evidence" value="ECO:0007669"/>
    <property type="project" value="UniProtKB-SubCell"/>
</dbReference>
<evidence type="ECO:0000256" key="10">
    <source>
        <dbReference type="RuleBase" id="RU003915"/>
    </source>
</evidence>
<dbReference type="AlphaFoldDB" id="A0A916Y5H8"/>
<feature type="domain" description="PPIase FKBP-type" evidence="11">
    <location>
        <begin position="7"/>
        <end position="81"/>
    </location>
</feature>
<comment type="caution">
    <text evidence="12">The sequence shown here is derived from an EMBL/GenBank/DDBJ whole genome shotgun (WGS) entry which is preliminary data.</text>
</comment>
<dbReference type="PANTHER" id="PTHR47861:SF3">
    <property type="entry name" value="FKBP-TYPE PEPTIDYL-PROLYL CIS-TRANS ISOMERASE SLYD"/>
    <property type="match status" value="1"/>
</dbReference>
<name>A0A916Y5H8_9SPHN</name>
<proteinExistence type="inferred from homology"/>
<evidence type="ECO:0000256" key="9">
    <source>
        <dbReference type="PROSITE-ProRule" id="PRU00277"/>
    </source>
</evidence>
<evidence type="ECO:0000259" key="11">
    <source>
        <dbReference type="PROSITE" id="PS50059"/>
    </source>
</evidence>
<dbReference type="Pfam" id="PF00254">
    <property type="entry name" value="FKBP_C"/>
    <property type="match status" value="1"/>
</dbReference>
<gene>
    <name evidence="12" type="ORF">GCM10010989_02110</name>
</gene>
<dbReference type="RefSeq" id="WP_066765708.1">
    <property type="nucleotide sequence ID" value="NZ_BMIO01000001.1"/>
</dbReference>
<evidence type="ECO:0000256" key="7">
    <source>
        <dbReference type="ARBA" id="ARBA00023235"/>
    </source>
</evidence>
<keyword evidence="5 9" id="KW-0697">Rotamase</keyword>
<evidence type="ECO:0000256" key="5">
    <source>
        <dbReference type="ARBA" id="ARBA00023110"/>
    </source>
</evidence>
<evidence type="ECO:0000313" key="13">
    <source>
        <dbReference type="Proteomes" id="UP000598997"/>
    </source>
</evidence>
<evidence type="ECO:0000256" key="8">
    <source>
        <dbReference type="ARBA" id="ARBA00037071"/>
    </source>
</evidence>
<dbReference type="GO" id="GO:0042026">
    <property type="term" value="P:protein refolding"/>
    <property type="evidence" value="ECO:0007669"/>
    <property type="project" value="UniProtKB-ARBA"/>
</dbReference>